<dbReference type="GO" id="GO:0008936">
    <property type="term" value="F:nicotinamidase activity"/>
    <property type="evidence" value="ECO:0007669"/>
    <property type="project" value="UniProtKB-EC"/>
</dbReference>
<keyword evidence="3" id="KW-0479">Metal-binding</keyword>
<evidence type="ECO:0000256" key="4">
    <source>
        <dbReference type="ARBA" id="ARBA00022801"/>
    </source>
</evidence>
<dbReference type="InterPro" id="IPR036380">
    <property type="entry name" value="Isochorismatase-like_sf"/>
</dbReference>
<keyword evidence="2" id="KW-0662">Pyridine nucleotide biosynthesis</keyword>
<protein>
    <recommendedName>
        <fullName evidence="6">nicotinamidase</fullName>
        <ecNumber evidence="6">3.5.1.19</ecNumber>
    </recommendedName>
    <alternativeName>
        <fullName evidence="7">Nicotinamide deamidase</fullName>
    </alternativeName>
</protein>
<reference evidence="10" key="1">
    <citation type="submission" date="2015-04" db="EMBL/GenBank/DDBJ databases">
        <authorList>
            <person name="Mushtaq Mamoona"/>
        </authorList>
    </citation>
    <scope>NUCLEOTIDE SEQUENCE [LARGE SCALE GENOMIC DNA]</scope>
    <source>
        <strain evidence="10">AN4859/03</strain>
    </source>
</reference>
<evidence type="ECO:0000256" key="3">
    <source>
        <dbReference type="ARBA" id="ARBA00022723"/>
    </source>
</evidence>
<keyword evidence="4" id="KW-0378">Hydrolase</keyword>
<dbReference type="EMBL" id="CVLB01000001">
    <property type="protein sequence ID" value="CRF32663.1"/>
    <property type="molecule type" value="Genomic_DNA"/>
</dbReference>
<name>A0A0G4K5S4_9SPIR</name>
<dbReference type="Proteomes" id="UP000043763">
    <property type="component" value="Unassembled WGS sequence"/>
</dbReference>
<evidence type="ECO:0000256" key="7">
    <source>
        <dbReference type="ARBA" id="ARBA00043224"/>
    </source>
</evidence>
<evidence type="ECO:0000256" key="2">
    <source>
        <dbReference type="ARBA" id="ARBA00022642"/>
    </source>
</evidence>
<keyword evidence="10" id="KW-1185">Reference proteome</keyword>
<organism evidence="9 10">
    <name type="scientific">Brachyspira suanatina</name>
    <dbReference type="NCBI Taxonomy" id="381802"/>
    <lineage>
        <taxon>Bacteria</taxon>
        <taxon>Pseudomonadati</taxon>
        <taxon>Spirochaetota</taxon>
        <taxon>Spirochaetia</taxon>
        <taxon>Brachyspirales</taxon>
        <taxon>Brachyspiraceae</taxon>
        <taxon>Brachyspira</taxon>
    </lineage>
</organism>
<accession>A0A0G4K5S4</accession>
<comment type="similarity">
    <text evidence="1">Belongs to the isochorismatase family.</text>
</comment>
<evidence type="ECO:0000259" key="8">
    <source>
        <dbReference type="Pfam" id="PF00857"/>
    </source>
</evidence>
<evidence type="ECO:0000256" key="1">
    <source>
        <dbReference type="ARBA" id="ARBA00006336"/>
    </source>
</evidence>
<dbReference type="EC" id="3.5.1.19" evidence="6"/>
<feature type="domain" description="Isochorismatase-like" evidence="8">
    <location>
        <begin position="6"/>
        <end position="167"/>
    </location>
</feature>
<dbReference type="PANTHER" id="PTHR11080:SF2">
    <property type="entry name" value="LD05707P"/>
    <property type="match status" value="1"/>
</dbReference>
<evidence type="ECO:0000313" key="10">
    <source>
        <dbReference type="Proteomes" id="UP000043763"/>
    </source>
</evidence>
<dbReference type="SUPFAM" id="SSF52499">
    <property type="entry name" value="Isochorismatase-like hydrolases"/>
    <property type="match status" value="1"/>
</dbReference>
<dbReference type="OrthoDB" id="9796485at2"/>
<dbReference type="GO" id="GO:0019363">
    <property type="term" value="P:pyridine nucleotide biosynthetic process"/>
    <property type="evidence" value="ECO:0007669"/>
    <property type="project" value="UniProtKB-KW"/>
</dbReference>
<sequence>MSKIKILTIVDMQNDYMEGGPMAVKGAAKLVPVINDLIKNGEYDAIIATQDWHPSNHISFASTHEKEPFSKIKVIDQDTGDEEILTLWPRHCVARTYGSAIVDGLRKKRDYIYVQKGVDPDDEGNSGFSYMHKEFIDAARENKETLVLDFVGVALDYCVFFTARDTAEYVASIDAEYLVSVNVLEYASAAVNPESIEGLYTSCPLINLKKVRL</sequence>
<dbReference type="InterPro" id="IPR052347">
    <property type="entry name" value="Isochorismatase_Nicotinamidase"/>
</dbReference>
<dbReference type="InterPro" id="IPR000868">
    <property type="entry name" value="Isochorismatase-like_dom"/>
</dbReference>
<dbReference type="AlphaFoldDB" id="A0A0G4K5S4"/>
<dbReference type="RefSeq" id="WP_048594114.1">
    <property type="nucleotide sequence ID" value="NZ_CVLB01000001.1"/>
</dbReference>
<comment type="pathway">
    <text evidence="5">Cofactor biosynthesis; nicotinate biosynthesis; nicotinate from nicotinamide: step 1/1.</text>
</comment>
<proteinExistence type="inferred from homology"/>
<evidence type="ECO:0000256" key="6">
    <source>
        <dbReference type="ARBA" id="ARBA00039017"/>
    </source>
</evidence>
<gene>
    <name evidence="9" type="ORF">BRSU_0944</name>
</gene>
<dbReference type="Pfam" id="PF00857">
    <property type="entry name" value="Isochorismatase"/>
    <property type="match status" value="1"/>
</dbReference>
<dbReference type="Gene3D" id="3.40.50.850">
    <property type="entry name" value="Isochorismatase-like"/>
    <property type="match status" value="1"/>
</dbReference>
<dbReference type="GO" id="GO:0046872">
    <property type="term" value="F:metal ion binding"/>
    <property type="evidence" value="ECO:0007669"/>
    <property type="project" value="UniProtKB-KW"/>
</dbReference>
<evidence type="ECO:0000256" key="5">
    <source>
        <dbReference type="ARBA" id="ARBA00037900"/>
    </source>
</evidence>
<evidence type="ECO:0000313" key="9">
    <source>
        <dbReference type="EMBL" id="CRF32663.1"/>
    </source>
</evidence>
<dbReference type="PANTHER" id="PTHR11080">
    <property type="entry name" value="PYRAZINAMIDASE/NICOTINAMIDASE"/>
    <property type="match status" value="1"/>
</dbReference>